<evidence type="ECO:0000313" key="4">
    <source>
        <dbReference type="Proteomes" id="UP000231407"/>
    </source>
</evidence>
<proteinExistence type="inferred from homology"/>
<gene>
    <name evidence="3" type="ORF">COS78_00135</name>
</gene>
<dbReference type="InterPro" id="IPR011856">
    <property type="entry name" value="tRNA_endonuc-like_dom_sf"/>
</dbReference>
<evidence type="ECO:0000256" key="1">
    <source>
        <dbReference type="ARBA" id="ARBA00006738"/>
    </source>
</evidence>
<evidence type="ECO:0000313" key="3">
    <source>
        <dbReference type="EMBL" id="PIU73844.1"/>
    </source>
</evidence>
<dbReference type="SUPFAM" id="SSF52980">
    <property type="entry name" value="Restriction endonuclease-like"/>
    <property type="match status" value="1"/>
</dbReference>
<dbReference type="InterPro" id="IPR011335">
    <property type="entry name" value="Restrct_endonuc-II-like"/>
</dbReference>
<protein>
    <recommendedName>
        <fullName evidence="2">UPF0102 protein COS78_00135</fullName>
    </recommendedName>
</protein>
<reference evidence="4" key="1">
    <citation type="submission" date="2017-09" db="EMBL/GenBank/DDBJ databases">
        <title>Depth-based differentiation of microbial function through sediment-hosted aquifers and enrichment of novel symbionts in the deep terrestrial subsurface.</title>
        <authorList>
            <person name="Probst A.J."/>
            <person name="Ladd B."/>
            <person name="Jarett J.K."/>
            <person name="Geller-Mcgrath D.E."/>
            <person name="Sieber C.M.K."/>
            <person name="Emerson J.B."/>
            <person name="Anantharaman K."/>
            <person name="Thomas B.C."/>
            <person name="Malmstrom R."/>
            <person name="Stieglmeier M."/>
            <person name="Klingl A."/>
            <person name="Woyke T."/>
            <person name="Ryan C.M."/>
            <person name="Banfield J.F."/>
        </authorList>
    </citation>
    <scope>NUCLEOTIDE SEQUENCE [LARGE SCALE GENOMIC DNA]</scope>
</reference>
<dbReference type="Proteomes" id="UP000231407">
    <property type="component" value="Unassembled WGS sequence"/>
</dbReference>
<organism evidence="3 4">
    <name type="scientific">Candidatus Shapirobacteria bacterium CG06_land_8_20_14_3_00_40_12</name>
    <dbReference type="NCBI Taxonomy" id="1974881"/>
    <lineage>
        <taxon>Bacteria</taxon>
        <taxon>Candidatus Shapironibacteriota</taxon>
    </lineage>
</organism>
<dbReference type="CDD" id="cd20736">
    <property type="entry name" value="PoNe_Nuclease"/>
    <property type="match status" value="1"/>
</dbReference>
<dbReference type="Gene3D" id="3.40.1350.10">
    <property type="match status" value="1"/>
</dbReference>
<dbReference type="EMBL" id="PEWA01000002">
    <property type="protein sequence ID" value="PIU73844.1"/>
    <property type="molecule type" value="Genomic_DNA"/>
</dbReference>
<name>A0A2M7ATA2_9BACT</name>
<accession>A0A2M7ATA2</accession>
<comment type="caution">
    <text evidence="3">The sequence shown here is derived from an EMBL/GenBank/DDBJ whole genome shotgun (WGS) entry which is preliminary data.</text>
</comment>
<dbReference type="Pfam" id="PF02021">
    <property type="entry name" value="UPF0102"/>
    <property type="match status" value="1"/>
</dbReference>
<dbReference type="GO" id="GO:0003676">
    <property type="term" value="F:nucleic acid binding"/>
    <property type="evidence" value="ECO:0007669"/>
    <property type="project" value="InterPro"/>
</dbReference>
<dbReference type="PANTHER" id="PTHR34039:SF1">
    <property type="entry name" value="UPF0102 PROTEIN YRAN"/>
    <property type="match status" value="1"/>
</dbReference>
<evidence type="ECO:0000256" key="2">
    <source>
        <dbReference type="HAMAP-Rule" id="MF_00048"/>
    </source>
</evidence>
<comment type="similarity">
    <text evidence="1 2">Belongs to the UPF0102 family.</text>
</comment>
<dbReference type="AlphaFoldDB" id="A0A2M7ATA2"/>
<dbReference type="PANTHER" id="PTHR34039">
    <property type="entry name" value="UPF0102 PROTEIN YRAN"/>
    <property type="match status" value="1"/>
</dbReference>
<dbReference type="HAMAP" id="MF_00048">
    <property type="entry name" value="UPF0102"/>
    <property type="match status" value="1"/>
</dbReference>
<dbReference type="InterPro" id="IPR003509">
    <property type="entry name" value="UPF0102_YraN-like"/>
</dbReference>
<dbReference type="NCBIfam" id="NF009150">
    <property type="entry name" value="PRK12497.1-3"/>
    <property type="match status" value="1"/>
</dbReference>
<sequence length="113" mass="13461">MKYENYNKGRAGETMALDYLLKKGYVLVEQNYENKLGEIDLIMTDKEWLVFVEVKYKTDDYLGLPEEMVDKRKIGRVKRVAEGYVFLQKPRQTKYRIDAVCILGKEIRHYENI</sequence>